<evidence type="ECO:0000256" key="6">
    <source>
        <dbReference type="ARBA" id="ARBA00022839"/>
    </source>
</evidence>
<evidence type="ECO:0000256" key="3">
    <source>
        <dbReference type="ARBA" id="ARBA00022763"/>
    </source>
</evidence>
<feature type="region of interest" description="Disordered" evidence="10">
    <location>
        <begin position="696"/>
        <end position="720"/>
    </location>
</feature>
<dbReference type="GO" id="GO:0003677">
    <property type="term" value="F:DNA binding"/>
    <property type="evidence" value="ECO:0007669"/>
    <property type="project" value="UniProtKB-KW"/>
</dbReference>
<accession>A0A6N7XM75</accession>
<evidence type="ECO:0000256" key="5">
    <source>
        <dbReference type="ARBA" id="ARBA00022806"/>
    </source>
</evidence>
<dbReference type="GO" id="GO:0006310">
    <property type="term" value="P:DNA recombination"/>
    <property type="evidence" value="ECO:0007669"/>
    <property type="project" value="TreeGrafter"/>
</dbReference>
<evidence type="ECO:0000256" key="8">
    <source>
        <dbReference type="ARBA" id="ARBA00023125"/>
    </source>
</evidence>
<dbReference type="GO" id="GO:0006281">
    <property type="term" value="P:DNA repair"/>
    <property type="evidence" value="ECO:0007669"/>
    <property type="project" value="UniProtKB-KW"/>
</dbReference>
<keyword evidence="6" id="KW-0269">Exonuclease</keyword>
<keyword evidence="9" id="KW-0234">DNA repair</keyword>
<dbReference type="Gene3D" id="3.40.50.300">
    <property type="entry name" value="P-loop containing nucleotide triphosphate hydrolases"/>
    <property type="match status" value="3"/>
</dbReference>
<sequence length="1139" mass="130974">MLKIYQGRENIDKEKFIYEHTEGETLVIVPNQYTLVAEEQALKYLNTSCLLNVEILSMNRLGLRMLQEQGTDNVRMLDRYERYMLLARIIRNREKQLDIFRTSAGKRNFVEMVHDFIADFRQQECTREELEEILADPETDELLRKKIRELSGILEEYESLVQGKYKDVEDYVDLYTDAIGKSRELVGKTVWVYGFDSMTAKFVRSLTEIAGVARNVYVMVNRTDFGLEDVLIRSICRSAEEKGLTVSVETLTGDVLEKSETLKRIEQGLFTQSDKTKIASADFRPADLKVVECANLYNEAENAAIEVYNLLHRGYRMKDIVIICNDTEKMQPIVERTFREYGLPLFRDARRSIRDSQVVGFVMNLLEICSGGYRTPAVMALLKSGLTGLEREAIWNLENYVRDFGIKGSMWTNPFKYGDFEYDPEEFAKLEESRVEITGRIDQLKVLAEESERMADFIEKFYRYLNEVWDLRNKIREIEDGQYNRERFEEAQWTAQSYNEVVRILGCVGNIMGDENMDLKEFVDLYSVGILNAEVGLIPPTQDGLTMGVMIRTRPAPPKVVMVLSANEGILPQTPSPEGLFSVDEKQQFARHEFVLGSLDDLKMMEENGAMYRTVSQASEKLYVSYSLAGSDGSDMKPSVLVDYLKDLFPLLKIRKDAVSRGFNADLIQNGPESLRHMMNHFKERPMDQMIGALQEEASSEEEETEAIPTPASAAATESAEEEEKYLAEGILRWYEKHRPEQLKELSRAGLDENSARDLDIDTAGRLYRRGEDFVFSASKLEKYNHCPFEFFVMHGLRAEEPREFRSSGREIGDVYHECIMRVSKRLLAEGILEDKSNTEEAEAVGTGIGEGAEEPKTSESQAKAEGGISMEHLAEMVDEELLKLSESYRGGLFVSGDREKYRMSRIRRICEDAVQVLAEQLRLGNVEMSFFEEQFGRGCRFRPIEYTLHGQKVYIEGKIDRADLMRGGNIRIIDYKTGKDKLDIEQMRMGYKMQLMVYLEGASGDEYNPVGMFYFNISDSELNANKLDEVKQQEQLAKEEGERFSLRGAVLDDPAVLSSMPVEMLEKKPKKLSQEEFRALREDVHKTIELLSDGIVRGKIDISPTRLKKDKRAECTYCQYRAICKFDLTYRNNKYRQI</sequence>
<dbReference type="InterPro" id="IPR038726">
    <property type="entry name" value="PDDEXK_AddAB-type"/>
</dbReference>
<evidence type="ECO:0000259" key="12">
    <source>
        <dbReference type="Pfam" id="PF21445"/>
    </source>
</evidence>
<feature type="region of interest" description="Disordered" evidence="10">
    <location>
        <begin position="839"/>
        <end position="865"/>
    </location>
</feature>
<keyword evidence="5" id="KW-0347">Helicase</keyword>
<reference evidence="13 14" key="1">
    <citation type="submission" date="2019-08" db="EMBL/GenBank/DDBJ databases">
        <title>In-depth cultivation of the pig gut microbiome towards novel bacterial diversity and tailored functional studies.</title>
        <authorList>
            <person name="Wylensek D."/>
            <person name="Hitch T.C.A."/>
            <person name="Clavel T."/>
        </authorList>
    </citation>
    <scope>NUCLEOTIDE SEQUENCE [LARGE SCALE GENOMIC DNA]</scope>
    <source>
        <strain evidence="13 14">WCA-MUC-591-APC-4B</strain>
    </source>
</reference>
<evidence type="ECO:0000256" key="7">
    <source>
        <dbReference type="ARBA" id="ARBA00022840"/>
    </source>
</evidence>
<evidence type="ECO:0000256" key="1">
    <source>
        <dbReference type="ARBA" id="ARBA00022722"/>
    </source>
</evidence>
<evidence type="ECO:0000256" key="2">
    <source>
        <dbReference type="ARBA" id="ARBA00022741"/>
    </source>
</evidence>
<keyword evidence="8" id="KW-0238">DNA-binding</keyword>
<dbReference type="InterPro" id="IPR011604">
    <property type="entry name" value="PDDEXK-like_dom_sf"/>
</dbReference>
<evidence type="ECO:0000313" key="14">
    <source>
        <dbReference type="Proteomes" id="UP000469424"/>
    </source>
</evidence>
<evidence type="ECO:0000259" key="11">
    <source>
        <dbReference type="Pfam" id="PF12705"/>
    </source>
</evidence>
<evidence type="ECO:0000256" key="10">
    <source>
        <dbReference type="SAM" id="MobiDB-lite"/>
    </source>
</evidence>
<evidence type="ECO:0000256" key="9">
    <source>
        <dbReference type="ARBA" id="ARBA00023204"/>
    </source>
</evidence>
<proteinExistence type="predicted"/>
<dbReference type="PANTHER" id="PTHR30591">
    <property type="entry name" value="RECBCD ENZYME SUBUNIT RECC"/>
    <property type="match status" value="1"/>
</dbReference>
<dbReference type="EMBL" id="VUNA01000012">
    <property type="protein sequence ID" value="MST71049.1"/>
    <property type="molecule type" value="Genomic_DNA"/>
</dbReference>
<dbReference type="GO" id="GO:0004386">
    <property type="term" value="F:helicase activity"/>
    <property type="evidence" value="ECO:0007669"/>
    <property type="project" value="UniProtKB-KW"/>
</dbReference>
<keyword evidence="4" id="KW-0378">Hydrolase</keyword>
<dbReference type="Proteomes" id="UP000469424">
    <property type="component" value="Unassembled WGS sequence"/>
</dbReference>
<gene>
    <name evidence="13" type="ORF">FYJ65_06850</name>
</gene>
<protein>
    <submittedName>
        <fullName evidence="13">Uncharacterized protein</fullName>
    </submittedName>
</protein>
<dbReference type="Pfam" id="PF21445">
    <property type="entry name" value="ADDB_N"/>
    <property type="match status" value="1"/>
</dbReference>
<dbReference type="InterPro" id="IPR027417">
    <property type="entry name" value="P-loop_NTPase"/>
</dbReference>
<feature type="domain" description="PD-(D/E)XK endonuclease-like" evidence="11">
    <location>
        <begin position="776"/>
        <end position="1126"/>
    </location>
</feature>
<name>A0A6N7XM75_9FIRM</name>
<comment type="caution">
    <text evidence="13">The sequence shown here is derived from an EMBL/GenBank/DDBJ whole genome shotgun (WGS) entry which is preliminary data.</text>
</comment>
<evidence type="ECO:0000256" key="4">
    <source>
        <dbReference type="ARBA" id="ARBA00022801"/>
    </source>
</evidence>
<keyword evidence="7" id="KW-0067">ATP-binding</keyword>
<keyword evidence="3" id="KW-0227">DNA damage</keyword>
<dbReference type="AlphaFoldDB" id="A0A6N7XM75"/>
<dbReference type="SUPFAM" id="SSF52540">
    <property type="entry name" value="P-loop containing nucleoside triphosphate hydrolases"/>
    <property type="match status" value="1"/>
</dbReference>
<dbReference type="InterPro" id="IPR049035">
    <property type="entry name" value="ADDB_N"/>
</dbReference>
<dbReference type="GO" id="GO:0005524">
    <property type="term" value="F:ATP binding"/>
    <property type="evidence" value="ECO:0007669"/>
    <property type="project" value="UniProtKB-KW"/>
</dbReference>
<dbReference type="Pfam" id="PF12705">
    <property type="entry name" value="PDDEXK_1"/>
    <property type="match status" value="1"/>
</dbReference>
<feature type="domain" description="ATP-dependent helicase/deoxyribonuclease subunit B N-terminal" evidence="12">
    <location>
        <begin position="19"/>
        <end position="221"/>
    </location>
</feature>
<dbReference type="RefSeq" id="WP_154554611.1">
    <property type="nucleotide sequence ID" value="NZ_VUNA01000012.1"/>
</dbReference>
<feature type="compositionally biased region" description="Low complexity" evidence="10">
    <location>
        <begin position="707"/>
        <end position="718"/>
    </location>
</feature>
<keyword evidence="14" id="KW-1185">Reference proteome</keyword>
<keyword evidence="2" id="KW-0547">Nucleotide-binding</keyword>
<dbReference type="Gene3D" id="3.90.320.10">
    <property type="match status" value="1"/>
</dbReference>
<dbReference type="PANTHER" id="PTHR30591:SF1">
    <property type="entry name" value="RECBCD ENZYME SUBUNIT RECC"/>
    <property type="match status" value="1"/>
</dbReference>
<organism evidence="13 14">
    <name type="scientific">Mogibacterium kristiansenii</name>
    <dbReference type="NCBI Taxonomy" id="2606708"/>
    <lineage>
        <taxon>Bacteria</taxon>
        <taxon>Bacillati</taxon>
        <taxon>Bacillota</taxon>
        <taxon>Clostridia</taxon>
        <taxon>Peptostreptococcales</taxon>
        <taxon>Anaerovoracaceae</taxon>
        <taxon>Mogibacterium</taxon>
    </lineage>
</organism>
<evidence type="ECO:0000313" key="13">
    <source>
        <dbReference type="EMBL" id="MST71049.1"/>
    </source>
</evidence>
<dbReference type="GO" id="GO:0004527">
    <property type="term" value="F:exonuclease activity"/>
    <property type="evidence" value="ECO:0007669"/>
    <property type="project" value="UniProtKB-KW"/>
</dbReference>
<keyword evidence="1" id="KW-0540">Nuclease</keyword>